<reference evidence="2" key="1">
    <citation type="submission" date="2012-02" db="EMBL/GenBank/DDBJ databases">
        <title>Genome sequencing of Giardia lamblia Genotypes A2 and B isolates (DH and GS) and comparative analysis with the genomes of Genotypes A1 and E (WB and Pig).</title>
        <authorList>
            <person name="Adam R."/>
            <person name="Dahlstrom E."/>
            <person name="Martens C."/>
            <person name="Bruno D."/>
            <person name="Barbian K."/>
            <person name="Porcella S.F."/>
            <person name="Nash T."/>
        </authorList>
    </citation>
    <scope>NUCLEOTIDE SEQUENCE</scope>
    <source>
        <strain evidence="2">GS</strain>
    </source>
</reference>
<dbReference type="EMBL" id="AHHH01000439">
    <property type="protein sequence ID" value="ESU39885.1"/>
    <property type="molecule type" value="Genomic_DNA"/>
</dbReference>
<protein>
    <submittedName>
        <fullName evidence="1">Uncharacterized protein</fullName>
    </submittedName>
</protein>
<accession>V6TS79</accession>
<dbReference type="Proteomes" id="UP000018040">
    <property type="component" value="Unassembled WGS sequence"/>
</dbReference>
<reference evidence="1 2" key="2">
    <citation type="journal article" date="2013" name="Genome Biol. Evol.">
        <title>Genome sequencing of Giardia lamblia genotypes A2 and B isolates (DH and GS) and comparative analysis with the genomes of genotypes A1 and E (WB and Pig).</title>
        <authorList>
            <person name="Adam R.D."/>
            <person name="Dahlstrom E.W."/>
            <person name="Martens C.A."/>
            <person name="Bruno D.P."/>
            <person name="Barbian K.D."/>
            <person name="Ricklefs S.M."/>
            <person name="Hernandez M.M."/>
            <person name="Narla N.P."/>
            <person name="Patel R.B."/>
            <person name="Porcella S.F."/>
            <person name="Nash T.E."/>
        </authorList>
    </citation>
    <scope>NUCLEOTIDE SEQUENCE [LARGE SCALE GENOMIC DNA]</scope>
    <source>
        <strain evidence="1 2">GS</strain>
    </source>
</reference>
<evidence type="ECO:0000313" key="2">
    <source>
        <dbReference type="Proteomes" id="UP000018040"/>
    </source>
</evidence>
<gene>
    <name evidence="1" type="ORF">GSB_155168</name>
</gene>
<organism evidence="1 2">
    <name type="scientific">Giardia intestinalis</name>
    <name type="common">Giardia lamblia</name>
    <dbReference type="NCBI Taxonomy" id="5741"/>
    <lineage>
        <taxon>Eukaryota</taxon>
        <taxon>Metamonada</taxon>
        <taxon>Diplomonadida</taxon>
        <taxon>Hexamitidae</taxon>
        <taxon>Giardiinae</taxon>
        <taxon>Giardia</taxon>
    </lineage>
</organism>
<dbReference type="AlphaFoldDB" id="V6TS79"/>
<name>V6TS79_GIAIN</name>
<sequence>MNAVVILKAELQNSINHFKLNLQDEKGLWADVRD</sequence>
<proteinExistence type="predicted"/>
<evidence type="ECO:0000313" key="1">
    <source>
        <dbReference type="EMBL" id="ESU39885.1"/>
    </source>
</evidence>
<comment type="caution">
    <text evidence="1">The sequence shown here is derived from an EMBL/GenBank/DDBJ whole genome shotgun (WGS) entry which is preliminary data.</text>
</comment>